<reference evidence="2" key="1">
    <citation type="submission" date="2016-11" db="EMBL/GenBank/DDBJ databases">
        <authorList>
            <person name="Varghese N."/>
            <person name="Submissions S."/>
        </authorList>
    </citation>
    <scope>NUCLEOTIDE SEQUENCE [LARGE SCALE GENOMIC DNA]</scope>
    <source>
        <strain evidence="2">DSM 18569</strain>
    </source>
</reference>
<dbReference type="SUPFAM" id="SSF53448">
    <property type="entry name" value="Nucleotide-diphospho-sugar transferases"/>
    <property type="match status" value="1"/>
</dbReference>
<dbReference type="STRING" id="1121959.SAMN02746009_01067"/>
<dbReference type="InterPro" id="IPR029044">
    <property type="entry name" value="Nucleotide-diphossugar_trans"/>
</dbReference>
<name>A0A1M6T3G5_9BACT</name>
<dbReference type="PANTHER" id="PTHR36529:SF1">
    <property type="entry name" value="GLYCOSYLTRANSFERASE"/>
    <property type="match status" value="1"/>
</dbReference>
<dbReference type="RefSeq" id="WP_073281833.1">
    <property type="nucleotide sequence ID" value="NZ_FRAS01000003.1"/>
</dbReference>
<dbReference type="Gene3D" id="3.90.550.10">
    <property type="entry name" value="Spore Coat Polysaccharide Biosynthesis Protein SpsA, Chain A"/>
    <property type="match status" value="1"/>
</dbReference>
<dbReference type="Proteomes" id="UP000183947">
    <property type="component" value="Unassembled WGS sequence"/>
</dbReference>
<gene>
    <name evidence="1" type="ORF">SAMN02746009_01067</name>
</gene>
<dbReference type="PANTHER" id="PTHR36529">
    <property type="entry name" value="SLL1095 PROTEIN"/>
    <property type="match status" value="1"/>
</dbReference>
<protein>
    <recommendedName>
        <fullName evidence="3">Glycosyltransferase</fullName>
    </recommendedName>
</protein>
<sequence>MALSAENPAAHLLIFARYPELGRVKSRLAAGIGPEAALAVYRELLAHTRAATDNLPVHKTVWLAERPQQPDAEPELWPGYQHLLQHPGELGAKMMTAFSHAFAAGAQSAVIIGTDCPGITQALLEQAFEALHTHELVIGPAEDGGYYLLGMKEVYADLFAGKSWSTNAVLPHTLADADRLNLRVQLLPMLRDVDDAADLAAWRAALRG</sequence>
<proteinExistence type="predicted"/>
<dbReference type="AlphaFoldDB" id="A0A1M6T3G5"/>
<dbReference type="Pfam" id="PF09837">
    <property type="entry name" value="DUF2064"/>
    <property type="match status" value="1"/>
</dbReference>
<keyword evidence="2" id="KW-1185">Reference proteome</keyword>
<dbReference type="NCBIfam" id="TIGR04282">
    <property type="entry name" value="glyco_like_cofC"/>
    <property type="match status" value="1"/>
</dbReference>
<accession>A0A1M6T3G5</accession>
<evidence type="ECO:0000313" key="1">
    <source>
        <dbReference type="EMBL" id="SHK51522.1"/>
    </source>
</evidence>
<dbReference type="InterPro" id="IPR018641">
    <property type="entry name" value="Trfase_1_rSAM/seldom-assoc"/>
</dbReference>
<organism evidence="1 2">
    <name type="scientific">Hymenobacter psychrotolerans DSM 18569</name>
    <dbReference type="NCBI Taxonomy" id="1121959"/>
    <lineage>
        <taxon>Bacteria</taxon>
        <taxon>Pseudomonadati</taxon>
        <taxon>Bacteroidota</taxon>
        <taxon>Cytophagia</taxon>
        <taxon>Cytophagales</taxon>
        <taxon>Hymenobacteraceae</taxon>
        <taxon>Hymenobacter</taxon>
    </lineage>
</organism>
<evidence type="ECO:0008006" key="3">
    <source>
        <dbReference type="Google" id="ProtNLM"/>
    </source>
</evidence>
<dbReference type="OrthoDB" id="9798250at2"/>
<evidence type="ECO:0000313" key="2">
    <source>
        <dbReference type="Proteomes" id="UP000183947"/>
    </source>
</evidence>
<dbReference type="EMBL" id="FRAS01000003">
    <property type="protein sequence ID" value="SHK51522.1"/>
    <property type="molecule type" value="Genomic_DNA"/>
</dbReference>